<keyword evidence="2" id="KW-0472">Membrane</keyword>
<evidence type="ECO:0000313" key="4">
    <source>
        <dbReference type="Proteomes" id="UP000186583"/>
    </source>
</evidence>
<accession>A0A1Q8RYI8</accession>
<dbReference type="AlphaFoldDB" id="A0A1Q8RYI8"/>
<dbReference type="Proteomes" id="UP000186583">
    <property type="component" value="Unassembled WGS sequence"/>
</dbReference>
<organism evidence="3 4">
    <name type="scientific">Colletotrichum chlorophyti</name>
    <dbReference type="NCBI Taxonomy" id="708187"/>
    <lineage>
        <taxon>Eukaryota</taxon>
        <taxon>Fungi</taxon>
        <taxon>Dikarya</taxon>
        <taxon>Ascomycota</taxon>
        <taxon>Pezizomycotina</taxon>
        <taxon>Sordariomycetes</taxon>
        <taxon>Hypocreomycetidae</taxon>
        <taxon>Glomerellales</taxon>
        <taxon>Glomerellaceae</taxon>
        <taxon>Colletotrichum</taxon>
    </lineage>
</organism>
<reference evidence="3 4" key="1">
    <citation type="submission" date="2016-11" db="EMBL/GenBank/DDBJ databases">
        <title>Draft Genome Assembly of Colletotrichum chlorophyti a pathogen of herbaceous plants.</title>
        <authorList>
            <person name="Gan P."/>
            <person name="Narusaka M."/>
            <person name="Tsushima A."/>
            <person name="Narusaka Y."/>
            <person name="Takano Y."/>
            <person name="Shirasu K."/>
        </authorList>
    </citation>
    <scope>NUCLEOTIDE SEQUENCE [LARGE SCALE GENOMIC DNA]</scope>
    <source>
        <strain evidence="3 4">NTL11</strain>
    </source>
</reference>
<dbReference type="OrthoDB" id="5244978at2759"/>
<dbReference type="EMBL" id="MPGH01000060">
    <property type="protein sequence ID" value="OLN92162.1"/>
    <property type="molecule type" value="Genomic_DNA"/>
</dbReference>
<feature type="transmembrane region" description="Helical" evidence="2">
    <location>
        <begin position="37"/>
        <end position="58"/>
    </location>
</feature>
<feature type="region of interest" description="Disordered" evidence="1">
    <location>
        <begin position="309"/>
        <end position="357"/>
    </location>
</feature>
<keyword evidence="4" id="KW-1185">Reference proteome</keyword>
<evidence type="ECO:0000313" key="3">
    <source>
        <dbReference type="EMBL" id="OLN92162.1"/>
    </source>
</evidence>
<keyword evidence="2" id="KW-0812">Transmembrane</keyword>
<protein>
    <submittedName>
        <fullName evidence="3">Uncharacterized protein</fullName>
    </submittedName>
</protein>
<feature type="compositionally biased region" description="Polar residues" evidence="1">
    <location>
        <begin position="184"/>
        <end position="215"/>
    </location>
</feature>
<evidence type="ECO:0000256" key="1">
    <source>
        <dbReference type="SAM" id="MobiDB-lite"/>
    </source>
</evidence>
<dbReference type="STRING" id="708187.A0A1Q8RYI8"/>
<feature type="region of interest" description="Disordered" evidence="1">
    <location>
        <begin position="179"/>
        <end position="222"/>
    </location>
</feature>
<sequence length="357" mass="38030">MTSSTRPASSAVQTQDAPAATKSQHHRQDGLPMSVRVAIASSSVIFSLAILAFLVCLFRRRSHRGYTQSIRSEIKHHSLPQASSPTLLISPLVHGGIHHTTLAPPPRLKERRLLPILLGSGRPSIDVSIPGTPFAASIAQTGGFAPSPISQKCNDLGENHDRSPKVHARPALSVTTRLPAKARNSASLSSAATEQTATTVSNASSGMPYLTLSSPNRPPRPHETPLRIPDLVCPGPPPNRSLPPPPPLCPRSPFRQAYGDASSRRINAAVNNGWVPPRNPARDVVLDKDSRDLCDLTESCARESKERDSWGSWNVGVGGTGVGASSVQRGGSGGRERVVNSPVLEEGDLERMGGSYR</sequence>
<feature type="region of interest" description="Disordered" evidence="1">
    <location>
        <begin position="1"/>
        <end position="28"/>
    </location>
</feature>
<keyword evidence="2" id="KW-1133">Transmembrane helix</keyword>
<name>A0A1Q8RYI8_9PEZI</name>
<feature type="compositionally biased region" description="Polar residues" evidence="1">
    <location>
        <begin position="1"/>
        <end position="16"/>
    </location>
</feature>
<gene>
    <name evidence="3" type="ORF">CCHL11_01390</name>
</gene>
<comment type="caution">
    <text evidence="3">The sequence shown here is derived from an EMBL/GenBank/DDBJ whole genome shotgun (WGS) entry which is preliminary data.</text>
</comment>
<proteinExistence type="predicted"/>
<evidence type="ECO:0000256" key="2">
    <source>
        <dbReference type="SAM" id="Phobius"/>
    </source>
</evidence>